<name>A0A975HFC1_9SPHN</name>
<sequence>MSEARFAHAINRALDDALAADPSVLLLGEDIANAGGTFAVTRGLLDKHGPDRVIDMPIAENAIAGMAVGLALGGFRPVVEIMFMDFMTLTMDALVNQAAKLHFMFGGQSAVPMVVRTQHGGGLNAGPQHSQCLEAWFAHIPGLKVVVPATLDDAYALLRSAIDDPNPVLFVENKALYPMKGALSDAPPAAPIGKARIARAGSDVTIVSYGAMVHQAMAAAEQLAGEGVSAEVIDLRTVQPWDEAAVLASLAKTHRLVIAHEAVEAFGVGAEIAARMAQIGFDELDGPIMRVGAPFMPVPFGRGLEVDYMPSAARIVEAVRATDV</sequence>
<evidence type="ECO:0000259" key="4">
    <source>
        <dbReference type="SMART" id="SM00861"/>
    </source>
</evidence>
<dbReference type="FunFam" id="3.40.50.920:FF:000001">
    <property type="entry name" value="Pyruvate dehydrogenase E1 beta subunit"/>
    <property type="match status" value="1"/>
</dbReference>
<proteinExistence type="predicted"/>
<reference evidence="5" key="1">
    <citation type="submission" date="2020-07" db="EMBL/GenBank/DDBJ databases">
        <authorList>
            <person name="Camacho E."/>
        </authorList>
    </citation>
    <scope>NUCLEOTIDE SEQUENCE</scope>
    <source>
        <strain evidence="5">MPO218</strain>
    </source>
</reference>
<dbReference type="AlphaFoldDB" id="A0A975HFC1"/>
<dbReference type="CDD" id="cd07036">
    <property type="entry name" value="TPP_PYR_E1-PDHc-beta_like"/>
    <property type="match status" value="1"/>
</dbReference>
<comment type="cofactor">
    <cofactor evidence="1">
        <name>thiamine diphosphate</name>
        <dbReference type="ChEBI" id="CHEBI:58937"/>
    </cofactor>
</comment>
<dbReference type="SUPFAM" id="SSF52518">
    <property type="entry name" value="Thiamin diphosphate-binding fold (THDP-binding)"/>
    <property type="match status" value="1"/>
</dbReference>
<reference evidence="5" key="2">
    <citation type="submission" date="2021-04" db="EMBL/GenBank/DDBJ databases">
        <title>Isolation and genomic analysis of the ibuprofen-degrading bacterium Sphingomonas strain MPO218.</title>
        <authorList>
            <person name="Aulestia M."/>
            <person name="Flores A."/>
            <person name="Mangas E.L."/>
            <person name="Perez-Pulido A.J."/>
            <person name="Santero E."/>
            <person name="Camacho E.M."/>
        </authorList>
    </citation>
    <scope>NUCLEOTIDE SEQUENCE</scope>
    <source>
        <strain evidence="5">MPO218</strain>
    </source>
</reference>
<evidence type="ECO:0000313" key="5">
    <source>
        <dbReference type="EMBL" id="QTH23401.1"/>
    </source>
</evidence>
<dbReference type="NCBIfam" id="NF006667">
    <property type="entry name" value="PRK09212.1"/>
    <property type="match status" value="1"/>
</dbReference>
<accession>A0A975HFC1</accession>
<dbReference type="EMBL" id="CP059319">
    <property type="protein sequence ID" value="QTH23401.1"/>
    <property type="molecule type" value="Genomic_DNA"/>
</dbReference>
<dbReference type="SUPFAM" id="SSF52922">
    <property type="entry name" value="TK C-terminal domain-like"/>
    <property type="match status" value="1"/>
</dbReference>
<dbReference type="SMART" id="SM00861">
    <property type="entry name" value="Transket_pyr"/>
    <property type="match status" value="1"/>
</dbReference>
<gene>
    <name evidence="5" type="ORF">HRJ34_07840</name>
</gene>
<feature type="domain" description="Transketolase-like pyrimidine-binding" evidence="4">
    <location>
        <begin position="4"/>
        <end position="179"/>
    </location>
</feature>
<protein>
    <submittedName>
        <fullName evidence="5">Alpha-ketoacid dehydrogenase subunit beta</fullName>
    </submittedName>
</protein>
<dbReference type="InterPro" id="IPR033248">
    <property type="entry name" value="Transketolase_C"/>
</dbReference>
<dbReference type="InterPro" id="IPR029061">
    <property type="entry name" value="THDP-binding"/>
</dbReference>
<dbReference type="GO" id="GO:0016491">
    <property type="term" value="F:oxidoreductase activity"/>
    <property type="evidence" value="ECO:0007669"/>
    <property type="project" value="UniProtKB-KW"/>
</dbReference>
<dbReference type="OMA" id="VRLCTKD"/>
<dbReference type="Gene3D" id="3.40.50.920">
    <property type="match status" value="1"/>
</dbReference>
<keyword evidence="3" id="KW-0786">Thiamine pyrophosphate</keyword>
<evidence type="ECO:0000256" key="2">
    <source>
        <dbReference type="ARBA" id="ARBA00023002"/>
    </source>
</evidence>
<keyword evidence="2" id="KW-0560">Oxidoreductase</keyword>
<dbReference type="RefSeq" id="WP_011951883.1">
    <property type="nucleotide sequence ID" value="NZ_CP059319.1"/>
</dbReference>
<organism evidence="5 6">
    <name type="scientific">Rhizorhabdus wittichii</name>
    <dbReference type="NCBI Taxonomy" id="160791"/>
    <lineage>
        <taxon>Bacteria</taxon>
        <taxon>Pseudomonadati</taxon>
        <taxon>Pseudomonadota</taxon>
        <taxon>Alphaproteobacteria</taxon>
        <taxon>Sphingomonadales</taxon>
        <taxon>Sphingomonadaceae</taxon>
        <taxon>Rhizorhabdus</taxon>
    </lineage>
</organism>
<dbReference type="Pfam" id="PF02779">
    <property type="entry name" value="Transket_pyr"/>
    <property type="match status" value="1"/>
</dbReference>
<dbReference type="InterPro" id="IPR009014">
    <property type="entry name" value="Transketo_C/PFOR_II"/>
</dbReference>
<dbReference type="Proteomes" id="UP000664914">
    <property type="component" value="Chromosome"/>
</dbReference>
<evidence type="ECO:0000313" key="6">
    <source>
        <dbReference type="Proteomes" id="UP000664914"/>
    </source>
</evidence>
<dbReference type="Gene3D" id="3.40.50.970">
    <property type="match status" value="1"/>
</dbReference>
<evidence type="ECO:0000256" key="3">
    <source>
        <dbReference type="ARBA" id="ARBA00023052"/>
    </source>
</evidence>
<dbReference type="Pfam" id="PF02780">
    <property type="entry name" value="Transketolase_C"/>
    <property type="match status" value="1"/>
</dbReference>
<dbReference type="InterPro" id="IPR005475">
    <property type="entry name" value="Transketolase-like_Pyr-bd"/>
</dbReference>
<dbReference type="PANTHER" id="PTHR43257">
    <property type="entry name" value="PYRUVATE DEHYDROGENASE E1 COMPONENT BETA SUBUNIT"/>
    <property type="match status" value="1"/>
</dbReference>
<dbReference type="PANTHER" id="PTHR43257:SF2">
    <property type="entry name" value="PYRUVATE DEHYDROGENASE E1 COMPONENT SUBUNIT BETA"/>
    <property type="match status" value="1"/>
</dbReference>
<dbReference type="FunFam" id="3.40.50.970:FF:000001">
    <property type="entry name" value="Pyruvate dehydrogenase E1 beta subunit"/>
    <property type="match status" value="1"/>
</dbReference>
<evidence type="ECO:0000256" key="1">
    <source>
        <dbReference type="ARBA" id="ARBA00001964"/>
    </source>
</evidence>